<dbReference type="AlphaFoldDB" id="A0A168GS76"/>
<sequence length="369" mass="40944">MHYNMNYAYDFQATKLVHRPGKTSLTNLKPPKPKAASHKRGLDAEELTRRLQFVIAERKAHDEKKRRPRVAASSSKPFRSTQETSSEVKSLRCRTAALDSPKDKLPSKGSHHQAENSLAARFRRRASRAALDEQQSADPAASDGPYVPRVAASQFADTTIGDSPPDKSHIHKLSRAALKYHMDGVNGDFQVASTAVPGAAPIEQAKALRRAQTLRERNYDRNQFQASSMPEDLDPAIMSKRRSIFTAHNPEEKQLRASRRKSTGSVLGDDSSLRNPVFLPPMNPTDLAAVAEAHRVDWTQSDEPAATSPPPRPKSASPAQSTKGESKWKLRGRLNSFHRNKEEKSPSPPADNVEVPKSPIASLFARFRR</sequence>
<feature type="region of interest" description="Disordered" evidence="1">
    <location>
        <begin position="56"/>
        <end position="93"/>
    </location>
</feature>
<feature type="compositionally biased region" description="Basic and acidic residues" evidence="1">
    <location>
        <begin position="56"/>
        <end position="65"/>
    </location>
</feature>
<feature type="region of interest" description="Disordered" evidence="1">
    <location>
        <begin position="99"/>
        <end position="118"/>
    </location>
</feature>
<reference evidence="2 3" key="1">
    <citation type="journal article" date="2016" name="Genome Biol. Evol.">
        <title>Divergent and convergent evolution of fungal pathogenicity.</title>
        <authorList>
            <person name="Shang Y."/>
            <person name="Xiao G."/>
            <person name="Zheng P."/>
            <person name="Cen K."/>
            <person name="Zhan S."/>
            <person name="Wang C."/>
        </authorList>
    </citation>
    <scope>NUCLEOTIDE SEQUENCE [LARGE SCALE GENOMIC DNA]</scope>
    <source>
        <strain evidence="2 3">RCEF 1005</strain>
    </source>
</reference>
<protein>
    <submittedName>
        <fullName evidence="2">Uncharacterized protein</fullName>
    </submittedName>
</protein>
<feature type="region of interest" description="Disordered" evidence="1">
    <location>
        <begin position="21"/>
        <end position="44"/>
    </location>
</feature>
<gene>
    <name evidence="2" type="ORF">LEL_06537</name>
</gene>
<feature type="region of interest" description="Disordered" evidence="1">
    <location>
        <begin position="246"/>
        <end position="281"/>
    </location>
</feature>
<feature type="region of interest" description="Disordered" evidence="1">
    <location>
        <begin position="126"/>
        <end position="147"/>
    </location>
</feature>
<organism evidence="2 3">
    <name type="scientific">Akanthomyces lecanii RCEF 1005</name>
    <dbReference type="NCBI Taxonomy" id="1081108"/>
    <lineage>
        <taxon>Eukaryota</taxon>
        <taxon>Fungi</taxon>
        <taxon>Dikarya</taxon>
        <taxon>Ascomycota</taxon>
        <taxon>Pezizomycotina</taxon>
        <taxon>Sordariomycetes</taxon>
        <taxon>Hypocreomycetidae</taxon>
        <taxon>Hypocreales</taxon>
        <taxon>Cordycipitaceae</taxon>
        <taxon>Akanthomyces</taxon>
        <taxon>Cordyceps confragosa</taxon>
    </lineage>
</organism>
<keyword evidence="3" id="KW-1185">Reference proteome</keyword>
<evidence type="ECO:0000313" key="3">
    <source>
        <dbReference type="Proteomes" id="UP000076881"/>
    </source>
</evidence>
<feature type="compositionally biased region" description="Basic residues" evidence="1">
    <location>
        <begin position="329"/>
        <end position="338"/>
    </location>
</feature>
<feature type="region of interest" description="Disordered" evidence="1">
    <location>
        <begin position="299"/>
        <end position="369"/>
    </location>
</feature>
<proteinExistence type="predicted"/>
<evidence type="ECO:0000313" key="2">
    <source>
        <dbReference type="EMBL" id="OAA76853.1"/>
    </source>
</evidence>
<dbReference type="OrthoDB" id="5204927at2759"/>
<comment type="caution">
    <text evidence="2">The sequence shown here is derived from an EMBL/GenBank/DDBJ whole genome shotgun (WGS) entry which is preliminary data.</text>
</comment>
<dbReference type="EMBL" id="AZHF01000004">
    <property type="protein sequence ID" value="OAA76853.1"/>
    <property type="molecule type" value="Genomic_DNA"/>
</dbReference>
<name>A0A168GS76_CORDF</name>
<feature type="compositionally biased region" description="Polar residues" evidence="1">
    <location>
        <begin position="72"/>
        <end position="88"/>
    </location>
</feature>
<dbReference type="Proteomes" id="UP000076881">
    <property type="component" value="Unassembled WGS sequence"/>
</dbReference>
<accession>A0A168GS76</accession>
<evidence type="ECO:0000256" key="1">
    <source>
        <dbReference type="SAM" id="MobiDB-lite"/>
    </source>
</evidence>